<keyword evidence="7" id="KW-0378">Hydrolase</keyword>
<dbReference type="FunFam" id="3.50.30.50:FF:000001">
    <property type="entry name" value="Kynurenine formamidase"/>
    <property type="match status" value="1"/>
</dbReference>
<dbReference type="GO" id="GO:0004061">
    <property type="term" value="F:arylformamidase activity"/>
    <property type="evidence" value="ECO:0007669"/>
    <property type="project" value="UniProtKB-EC"/>
</dbReference>
<dbReference type="SUPFAM" id="SSF102198">
    <property type="entry name" value="Putative cyclase"/>
    <property type="match status" value="1"/>
</dbReference>
<comment type="cofactor">
    <cofactor evidence="1">
        <name>Zn(2+)</name>
        <dbReference type="ChEBI" id="CHEBI:29105"/>
    </cofactor>
</comment>
<evidence type="ECO:0000313" key="12">
    <source>
        <dbReference type="EMBL" id="QPD04466.1"/>
    </source>
</evidence>
<comment type="function">
    <text evidence="2">Catalyzes the hydrolysis of N-formyl-L-kynurenine to L-kynurenine, the second step in the kynurenine pathway of tryptophan degradation.</text>
</comment>
<comment type="pathway">
    <text evidence="11">Amino-acid degradation; L-tryptophan degradation via kynurenine pathway; L-kynurenine from L-tryptophan: step 2/2.</text>
</comment>
<dbReference type="EC" id="3.5.1.9" evidence="4"/>
<keyword evidence="9" id="KW-0823">Tryptophan catabolism</keyword>
<evidence type="ECO:0000256" key="11">
    <source>
        <dbReference type="ARBA" id="ARBA00060547"/>
    </source>
</evidence>
<dbReference type="EMBL" id="CP047423">
    <property type="protein sequence ID" value="QPD04466.1"/>
    <property type="molecule type" value="Genomic_DNA"/>
</dbReference>
<gene>
    <name evidence="12" type="ORF">Nkreftii_002240</name>
</gene>
<proteinExistence type="predicted"/>
<dbReference type="InterPro" id="IPR007325">
    <property type="entry name" value="KFase/CYL"/>
</dbReference>
<evidence type="ECO:0000256" key="8">
    <source>
        <dbReference type="ARBA" id="ARBA00022833"/>
    </source>
</evidence>
<comment type="subunit">
    <text evidence="3">Homodimer.</text>
</comment>
<accession>A0A7S8FER5</accession>
<dbReference type="GO" id="GO:0046872">
    <property type="term" value="F:metal ion binding"/>
    <property type="evidence" value="ECO:0007669"/>
    <property type="project" value="UniProtKB-KW"/>
</dbReference>
<evidence type="ECO:0000256" key="1">
    <source>
        <dbReference type="ARBA" id="ARBA00001947"/>
    </source>
</evidence>
<keyword evidence="8" id="KW-0862">Zinc</keyword>
<evidence type="ECO:0000256" key="6">
    <source>
        <dbReference type="ARBA" id="ARBA00022723"/>
    </source>
</evidence>
<dbReference type="InterPro" id="IPR037175">
    <property type="entry name" value="KFase_sf"/>
</dbReference>
<keyword evidence="6" id="KW-0479">Metal-binding</keyword>
<dbReference type="KEGG" id="nkf:Nkreftii_002240"/>
<dbReference type="GO" id="GO:0019441">
    <property type="term" value="P:L-tryptophan catabolic process to kynurenine"/>
    <property type="evidence" value="ECO:0007669"/>
    <property type="project" value="InterPro"/>
</dbReference>
<evidence type="ECO:0000256" key="4">
    <source>
        <dbReference type="ARBA" id="ARBA00012930"/>
    </source>
</evidence>
<organism evidence="12 13">
    <name type="scientific">Candidatus Nitrospira kreftii</name>
    <dbReference type="NCBI Taxonomy" id="2652173"/>
    <lineage>
        <taxon>Bacteria</taxon>
        <taxon>Pseudomonadati</taxon>
        <taxon>Nitrospirota</taxon>
        <taxon>Nitrospiria</taxon>
        <taxon>Nitrospirales</taxon>
        <taxon>Nitrospiraceae</taxon>
        <taxon>Nitrospira</taxon>
    </lineage>
</organism>
<dbReference type="PANTHER" id="PTHR31118">
    <property type="entry name" value="CYCLASE-LIKE PROTEIN 2"/>
    <property type="match status" value="1"/>
</dbReference>
<evidence type="ECO:0000313" key="13">
    <source>
        <dbReference type="Proteomes" id="UP000593737"/>
    </source>
</evidence>
<dbReference type="Proteomes" id="UP000593737">
    <property type="component" value="Chromosome"/>
</dbReference>
<evidence type="ECO:0000256" key="10">
    <source>
        <dbReference type="ARBA" id="ARBA00048496"/>
    </source>
</evidence>
<dbReference type="Pfam" id="PF04199">
    <property type="entry name" value="Cyclase"/>
    <property type="match status" value="1"/>
</dbReference>
<dbReference type="PANTHER" id="PTHR31118:SF32">
    <property type="entry name" value="KYNURENINE FORMAMIDASE"/>
    <property type="match status" value="1"/>
</dbReference>
<reference evidence="12 13" key="1">
    <citation type="journal article" date="2020" name="ISME J.">
        <title>Enrichment and physiological characterization of a novel comammox Nitrospira indicates ammonium inhibition of complete nitrification.</title>
        <authorList>
            <person name="Sakoula D."/>
            <person name="Koch H."/>
            <person name="Frank J."/>
            <person name="Jetten M.S.M."/>
            <person name="van Kessel M.A.H.J."/>
            <person name="Lucker S."/>
        </authorList>
    </citation>
    <scope>NUCLEOTIDE SEQUENCE [LARGE SCALE GENOMIC DNA]</scope>
    <source>
        <strain evidence="12">Comreactor17</strain>
    </source>
</reference>
<evidence type="ECO:0000256" key="7">
    <source>
        <dbReference type="ARBA" id="ARBA00022801"/>
    </source>
</evidence>
<name>A0A7S8FER5_9BACT</name>
<sequence>MRRDNQPTGLNDRTGRVEWIDISVPILTAMVHYPGTPTVTIQRINQIKSGDPANESRISMGAHTGTHMDAPIHFLPEADGIDQMPLSATIGQTTVIQIHDRRHITRHEVMRHSISKGDRVLFKTYNSPRCWQSARFLSDYVYLTIEAALWLVDRGVQTVGIDYLSVGGFKRNGPEVHRILLRHGVWIIEGLDLTHVEPGTYEMVCLPLRIVGAGGAPARAVLRP</sequence>
<evidence type="ECO:0000256" key="2">
    <source>
        <dbReference type="ARBA" id="ARBA00002204"/>
    </source>
</evidence>
<evidence type="ECO:0000256" key="5">
    <source>
        <dbReference type="ARBA" id="ARBA00014889"/>
    </source>
</evidence>
<dbReference type="AlphaFoldDB" id="A0A7S8FER5"/>
<protein>
    <recommendedName>
        <fullName evidence="5">Kynurenine formamidase</fullName>
        <ecNumber evidence="4">3.5.1.9</ecNumber>
    </recommendedName>
</protein>
<evidence type="ECO:0000256" key="9">
    <source>
        <dbReference type="ARBA" id="ARBA00023079"/>
    </source>
</evidence>
<comment type="catalytic activity">
    <reaction evidence="10">
        <text>N-formyl-L-kynurenine + H2O = L-kynurenine + formate + H(+)</text>
        <dbReference type="Rhea" id="RHEA:13009"/>
        <dbReference type="ChEBI" id="CHEBI:15377"/>
        <dbReference type="ChEBI" id="CHEBI:15378"/>
        <dbReference type="ChEBI" id="CHEBI:15740"/>
        <dbReference type="ChEBI" id="CHEBI:57959"/>
        <dbReference type="ChEBI" id="CHEBI:58629"/>
        <dbReference type="EC" id="3.5.1.9"/>
    </reaction>
</comment>
<dbReference type="Gene3D" id="3.50.30.50">
    <property type="entry name" value="Putative cyclase"/>
    <property type="match status" value="1"/>
</dbReference>
<evidence type="ECO:0000256" key="3">
    <source>
        <dbReference type="ARBA" id="ARBA00011738"/>
    </source>
</evidence>